<proteinExistence type="predicted"/>
<feature type="compositionally biased region" description="Basic and acidic residues" evidence="1">
    <location>
        <begin position="466"/>
        <end position="475"/>
    </location>
</feature>
<dbReference type="OMA" id="ATSHEQN"/>
<accession>W5JFA5</accession>
<feature type="region of interest" description="Disordered" evidence="1">
    <location>
        <begin position="458"/>
        <end position="491"/>
    </location>
</feature>
<feature type="domain" description="DUF4592" evidence="2">
    <location>
        <begin position="184"/>
        <end position="292"/>
    </location>
</feature>
<feature type="region of interest" description="Disordered" evidence="1">
    <location>
        <begin position="413"/>
        <end position="436"/>
    </location>
</feature>
<feature type="compositionally biased region" description="Polar residues" evidence="1">
    <location>
        <begin position="1292"/>
        <end position="1308"/>
    </location>
</feature>
<feature type="region of interest" description="Disordered" evidence="1">
    <location>
        <begin position="656"/>
        <end position="737"/>
    </location>
</feature>
<feature type="domain" description="DUF4739" evidence="3">
    <location>
        <begin position="813"/>
        <end position="882"/>
    </location>
</feature>
<feature type="compositionally biased region" description="Polar residues" evidence="1">
    <location>
        <begin position="251"/>
        <end position="264"/>
    </location>
</feature>
<feature type="compositionally biased region" description="Low complexity" evidence="1">
    <location>
        <begin position="218"/>
        <end position="231"/>
    </location>
</feature>
<feature type="region of interest" description="Disordered" evidence="1">
    <location>
        <begin position="1260"/>
        <end position="1308"/>
    </location>
</feature>
<evidence type="ECO:0000256" key="1">
    <source>
        <dbReference type="SAM" id="MobiDB-lite"/>
    </source>
</evidence>
<feature type="compositionally biased region" description="Basic and acidic residues" evidence="1">
    <location>
        <begin position="1079"/>
        <end position="1098"/>
    </location>
</feature>
<evidence type="ECO:0000313" key="4">
    <source>
        <dbReference type="EMBL" id="ETN63052.1"/>
    </source>
</evidence>
<reference evidence="4 6" key="1">
    <citation type="journal article" date="2010" name="BMC Genomics">
        <title>Combination of measures distinguishes pre-miRNAs from other stem-loops in the genome of the newly sequenced Anopheles darlingi.</title>
        <authorList>
            <person name="Mendes N.D."/>
            <person name="Freitas A.T."/>
            <person name="Vasconcelos A.T."/>
            <person name="Sagot M.F."/>
        </authorList>
    </citation>
    <scope>NUCLEOTIDE SEQUENCE</scope>
</reference>
<feature type="compositionally biased region" description="Polar residues" evidence="1">
    <location>
        <begin position="152"/>
        <end position="167"/>
    </location>
</feature>
<evidence type="ECO:0000313" key="6">
    <source>
        <dbReference type="Proteomes" id="UP000000673"/>
    </source>
</evidence>
<dbReference type="EnsemblMetazoa" id="ADAC005242-RA">
    <property type="protein sequence ID" value="ADAC005242-PA"/>
    <property type="gene ID" value="ADAC005242"/>
</dbReference>
<keyword evidence="6" id="KW-1185">Reference proteome</keyword>
<feature type="region of interest" description="Disordered" evidence="1">
    <location>
        <begin position="613"/>
        <end position="636"/>
    </location>
</feature>
<evidence type="ECO:0000259" key="2">
    <source>
        <dbReference type="Pfam" id="PF15262"/>
    </source>
</evidence>
<evidence type="ECO:0000259" key="3">
    <source>
        <dbReference type="Pfam" id="PF15893"/>
    </source>
</evidence>
<dbReference type="Proteomes" id="UP000000673">
    <property type="component" value="Unassembled WGS sequence"/>
</dbReference>
<reference evidence="4" key="3">
    <citation type="journal article" date="2013" name="Nucleic Acids Res.">
        <title>The genome of Anopheles darlingi, the main neotropical malaria vector.</title>
        <authorList>
            <person name="Marinotti O."/>
            <person name="Cerqueira G.C."/>
            <person name="de Almeida L.G."/>
            <person name="Ferro M.I."/>
            <person name="Loreto E.L."/>
            <person name="Zaha A."/>
            <person name="Teixeira S.M."/>
            <person name="Wespiser A.R."/>
            <person name="Almeida E Silva A."/>
            <person name="Schlindwein A.D."/>
            <person name="Pacheco A.C."/>
            <person name="Silva A.L."/>
            <person name="Graveley B.R."/>
            <person name="Walenz B.P."/>
            <person name="Lima Bde A."/>
            <person name="Ribeiro C.A."/>
            <person name="Nunes-Silva C.G."/>
            <person name="de Carvalho C.R."/>
            <person name="Soares C.M."/>
            <person name="de Menezes C.B."/>
            <person name="Matiolli C."/>
            <person name="Caffrey D."/>
            <person name="Araujo D.A."/>
            <person name="de Oliveira D.M."/>
            <person name="Golenbock D."/>
            <person name="Grisard E.C."/>
            <person name="Fantinatti-Garboggini F."/>
            <person name="de Carvalho F.M."/>
            <person name="Barcellos F.G."/>
            <person name="Prosdocimi F."/>
            <person name="May G."/>
            <person name="Azevedo Junior G.M."/>
            <person name="Guimaraes G.M."/>
            <person name="Goldman G.H."/>
            <person name="Padilha I.Q."/>
            <person name="Batista Jda S."/>
            <person name="Ferro J.A."/>
            <person name="Ribeiro J.M."/>
            <person name="Fietto J.L."/>
            <person name="Dabbas K.M."/>
            <person name="Cerdeira L."/>
            <person name="Agnez-Lima L.F."/>
            <person name="Brocchi M."/>
            <person name="de Carvalho M.O."/>
            <person name="Teixeira Mde M."/>
            <person name="Diniz Maia Mde M."/>
            <person name="Goldman M.H."/>
            <person name="Cruz Schneider M.P."/>
            <person name="Felipe M.S."/>
            <person name="Hungria M."/>
            <person name="Nicolas M.F."/>
            <person name="Pereira M."/>
            <person name="Montes M.A."/>
            <person name="Cantao M.E."/>
            <person name="Vincentz M."/>
            <person name="Rafael M.S."/>
            <person name="Silverman N."/>
            <person name="Stoco P.H."/>
            <person name="Souza R.C."/>
            <person name="Vicentini R."/>
            <person name="Gazzinelli R.T."/>
            <person name="Neves Rde O."/>
            <person name="Silva R."/>
            <person name="Astolfi-Filho S."/>
            <person name="Maciel T.E."/>
            <person name="Urmenyi T.P."/>
            <person name="Tadei W.P."/>
            <person name="Camargo E.P."/>
            <person name="de Vasconcelos A.T."/>
        </authorList>
    </citation>
    <scope>NUCLEOTIDE SEQUENCE</scope>
</reference>
<feature type="compositionally biased region" description="Basic residues" evidence="1">
    <location>
        <begin position="280"/>
        <end position="299"/>
    </location>
</feature>
<dbReference type="EMBL" id="ADMH02001311">
    <property type="protein sequence ID" value="ETN63052.1"/>
    <property type="molecule type" value="Genomic_DNA"/>
</dbReference>
<feature type="region of interest" description="Disordered" evidence="1">
    <location>
        <begin position="148"/>
        <end position="167"/>
    </location>
</feature>
<feature type="region of interest" description="Disordered" evidence="1">
    <location>
        <begin position="186"/>
        <end position="302"/>
    </location>
</feature>
<dbReference type="Pfam" id="PF15893">
    <property type="entry name" value="DUF4739"/>
    <property type="match status" value="1"/>
</dbReference>
<dbReference type="FunCoup" id="W5JFA5">
    <property type="interactions" value="21"/>
</dbReference>
<evidence type="ECO:0000313" key="5">
    <source>
        <dbReference type="EnsemblMetazoa" id="ADAC005242-PA"/>
    </source>
</evidence>
<feature type="compositionally biased region" description="Basic and acidic residues" evidence="1">
    <location>
        <begin position="691"/>
        <end position="701"/>
    </location>
</feature>
<reference evidence="4" key="2">
    <citation type="submission" date="2010-05" db="EMBL/GenBank/DDBJ databases">
        <authorList>
            <person name="Almeida L.G."/>
            <person name="Nicolas M.F."/>
            <person name="Souza R.C."/>
            <person name="Vasconcelos A.T.R."/>
        </authorList>
    </citation>
    <scope>NUCLEOTIDE SEQUENCE</scope>
</reference>
<name>W5JFA5_ANODA</name>
<dbReference type="Pfam" id="PF15262">
    <property type="entry name" value="DUF4592"/>
    <property type="match status" value="1"/>
</dbReference>
<dbReference type="VEuPathDB" id="VectorBase:ADAC005242"/>
<protein>
    <submittedName>
        <fullName evidence="4 5">Uncharacterized protein</fullName>
    </submittedName>
</protein>
<feature type="compositionally biased region" description="Polar residues" evidence="1">
    <location>
        <begin position="703"/>
        <end position="724"/>
    </location>
</feature>
<organism evidence="4">
    <name type="scientific">Anopheles darlingi</name>
    <name type="common">Mosquito</name>
    <dbReference type="NCBI Taxonomy" id="43151"/>
    <lineage>
        <taxon>Eukaryota</taxon>
        <taxon>Metazoa</taxon>
        <taxon>Ecdysozoa</taxon>
        <taxon>Arthropoda</taxon>
        <taxon>Hexapoda</taxon>
        <taxon>Insecta</taxon>
        <taxon>Pterygota</taxon>
        <taxon>Neoptera</taxon>
        <taxon>Endopterygota</taxon>
        <taxon>Diptera</taxon>
        <taxon>Nematocera</taxon>
        <taxon>Culicoidea</taxon>
        <taxon>Culicidae</taxon>
        <taxon>Anophelinae</taxon>
        <taxon>Anopheles</taxon>
    </lineage>
</organism>
<feature type="compositionally biased region" description="Gly residues" evidence="1">
    <location>
        <begin position="1101"/>
        <end position="1112"/>
    </location>
</feature>
<feature type="compositionally biased region" description="Basic residues" evidence="1">
    <location>
        <begin position="728"/>
        <end position="737"/>
    </location>
</feature>
<dbReference type="eggNOG" id="ENOG502SAJG">
    <property type="taxonomic scope" value="Eukaryota"/>
</dbReference>
<feature type="region of interest" description="Disordered" evidence="1">
    <location>
        <begin position="552"/>
        <end position="573"/>
    </location>
</feature>
<reference evidence="5" key="4">
    <citation type="submission" date="2015-06" db="UniProtKB">
        <authorList>
            <consortium name="EnsemblMetazoa"/>
        </authorList>
    </citation>
    <scope>IDENTIFICATION</scope>
</reference>
<dbReference type="InterPro" id="IPR031764">
    <property type="entry name" value="DUF4739"/>
</dbReference>
<sequence>MFDQPLPLRSQRLLTPTQPSGNGSTRCAICVASSGDVPSPRPTVHRASCGVHPTHIHFATPGCSTTDATLPRTGFGVPITIRGESAGAGSSQLLGGGFQTAGGGAGGVGGPVYFKRETYRLRNSDDLDKEMSDYQRSLSEGRLVDSDISRDGLSQSHDSVFSESAGTASSLSITLKNELADVLRKRRKDRQGEVSDEDLGLPLSPITPQRKDRGMNKSEGSLSILSMTSSDMDMDDRSASNASGHNLLHLDSSTSGSIGMNRSDNNMDESGDSSKLSHSAAKHKLAVRPKKKGPTRARTRPRETTLLPATPEVNEESLKLSSTNIADYSPTKEADEQAHSLPYGGIMPIVTTPAVNYGLPVGALSPRSVSKEHLGTGGGVGVGSKLSVSGTDLATATGNSTIYVNKHISKSHEFERNSISSSNTSGDRHLLSVEPINRESQKDDGFFKRILNYSFKKKNKHGSTATEKDAKEDTGGHSASSPKKDDSNTNTSSVYISATDCSAESVPTEQIMKLSLVVGDPGDGGAGELSSYKKVKSGPAARQRVFPKDIYSAEDSNGGLTQQQQQHQQRYSSNVEVNRHSVVSSSLAVTDSGVRKVPLHKSEEYLVSKTRKFSERSVDGGEGDDEGSGDGRRYVSNNGERLKSAKLVMSAAHHHGLPGAYQPQRSSKIPTAATGRTEELAVRNGYPTDSPSKRKTVEKSKSFRTYTDSMSSSNLQAGSGNATGQHQHLPHLQHHHHLPSLPNLSSSLSVGNFSNNFLETEHKFFSMTEDMGTGKNRRVFKDYISNNPADDDADGGDMGGEGRLLACSTSLQKFEINDNNLLNPREEYVDHQPKSIVLTTNTLTPPEPTSILNKSSQNISQIEENIDKLVSSQFVSIIRSSDEGSSNERLDDIGGHTGVPEFMKIQLNRVEPAARPAKSTSTVVLTSSPTPAPPTSPAITSPTGGGGGGHTHEPLPDAIKMRRFSNENIEITESKPPLPPSVVRNSLLLDGAGAPKSPPAFRKLAAGNGTTITTPPTSISTTTVVGVANGGSGDVLGSKRNSMNLSQELSDDRKVILQRRTSVTEEKIKYERRISSSSEDIKFEKKKSNSEEVLEKRASSGGSGGGGGGGGSSSSSSSTDRHYNSGSSSGDELVVLRKKFVTADRVGGEGRDKDGTPELMKVFARRSLKLRSDDDYKVVAGSGGSEGKPSMCSIDSDKENQSSEEKLDKVGVVTVKPQAVTTADLSPVNGTSVGGQQQTGILSSGTATAKTGSGEMVGVKNGVSAGDSTPAVTGESILRKNPSSKPFGVPNRFSNVPTNGQPTSRTTTAPSFIDVRKTLLPSVTQQPAGNNNISNNNNNNGGLLAADCQSPVNNNINNNISNTSNRHTIAAMNQLNTTAGGNGGVLLGNNNVGPTIEAAAAANGELNEFKGILQRRAEWEKRAKEGFK</sequence>
<feature type="region of interest" description="Disordered" evidence="1">
    <location>
        <begin position="1079"/>
        <end position="1130"/>
    </location>
</feature>
<feature type="region of interest" description="Disordered" evidence="1">
    <location>
        <begin position="922"/>
        <end position="951"/>
    </location>
</feature>
<feature type="compositionally biased region" description="Basic and acidic residues" evidence="1">
    <location>
        <begin position="1195"/>
        <end position="1206"/>
    </location>
</feature>
<dbReference type="VEuPathDB" id="VectorBase:ADAR2_012004"/>
<feature type="compositionally biased region" description="Basic and acidic residues" evidence="1">
    <location>
        <begin position="426"/>
        <end position="436"/>
    </location>
</feature>
<dbReference type="HOGENOM" id="CLU_003724_0_0_1"/>
<feature type="compositionally biased region" description="Polar residues" evidence="1">
    <location>
        <begin position="12"/>
        <end position="23"/>
    </location>
</feature>
<feature type="region of interest" description="Disordered" evidence="1">
    <location>
        <begin position="1180"/>
        <end position="1206"/>
    </location>
</feature>
<dbReference type="STRING" id="43151.W5JFA5"/>
<gene>
    <name evidence="4" type="ORF">AND_005242</name>
</gene>
<dbReference type="InterPro" id="IPR028030">
    <property type="entry name" value="DUF4592"/>
</dbReference>
<feature type="region of interest" description="Disordered" evidence="1">
    <location>
        <begin position="1"/>
        <end position="23"/>
    </location>
</feature>